<organism evidence="1 2">
    <name type="scientific">Fonsecaea pedrosoi CBS 271.37</name>
    <dbReference type="NCBI Taxonomy" id="1442368"/>
    <lineage>
        <taxon>Eukaryota</taxon>
        <taxon>Fungi</taxon>
        <taxon>Dikarya</taxon>
        <taxon>Ascomycota</taxon>
        <taxon>Pezizomycotina</taxon>
        <taxon>Eurotiomycetes</taxon>
        <taxon>Chaetothyriomycetidae</taxon>
        <taxon>Chaetothyriales</taxon>
        <taxon>Herpotrichiellaceae</taxon>
        <taxon>Fonsecaea</taxon>
    </lineage>
</organism>
<sequence>MQETGSREGGTLDEDFEVDNIYTSPVVKVVVGSLNQEFYVHKRRMAEVSPFFKACLSAGMMEQ</sequence>
<evidence type="ECO:0000313" key="1">
    <source>
        <dbReference type="EMBL" id="KIW75073.1"/>
    </source>
</evidence>
<dbReference type="OrthoDB" id="4141102at2759"/>
<keyword evidence="2" id="KW-1185">Reference proteome</keyword>
<gene>
    <name evidence="1" type="ORF">Z517_11844</name>
</gene>
<dbReference type="VEuPathDB" id="FungiDB:Z517_11844"/>
<accession>A0A0D2G2U8</accession>
<proteinExistence type="predicted"/>
<dbReference type="HOGENOM" id="CLU_2885802_0_0_1"/>
<name>A0A0D2G2U8_9EURO</name>
<evidence type="ECO:0008006" key="3">
    <source>
        <dbReference type="Google" id="ProtNLM"/>
    </source>
</evidence>
<dbReference type="GeneID" id="25311334"/>
<dbReference type="Proteomes" id="UP000053029">
    <property type="component" value="Unassembled WGS sequence"/>
</dbReference>
<dbReference type="RefSeq" id="XP_013278881.1">
    <property type="nucleotide sequence ID" value="XM_013423427.1"/>
</dbReference>
<dbReference type="EMBL" id="KN846976">
    <property type="protein sequence ID" value="KIW75073.1"/>
    <property type="molecule type" value="Genomic_DNA"/>
</dbReference>
<protein>
    <recommendedName>
        <fullName evidence="3">BTB domain-containing protein</fullName>
    </recommendedName>
</protein>
<dbReference type="AlphaFoldDB" id="A0A0D2G2U8"/>
<evidence type="ECO:0000313" key="2">
    <source>
        <dbReference type="Proteomes" id="UP000053029"/>
    </source>
</evidence>
<reference evidence="1 2" key="1">
    <citation type="submission" date="2015-01" db="EMBL/GenBank/DDBJ databases">
        <title>The Genome Sequence of Fonsecaea pedrosoi CBS 271.37.</title>
        <authorList>
            <consortium name="The Broad Institute Genomics Platform"/>
            <person name="Cuomo C."/>
            <person name="de Hoog S."/>
            <person name="Gorbushina A."/>
            <person name="Stielow B."/>
            <person name="Teixiera M."/>
            <person name="Abouelleil A."/>
            <person name="Chapman S.B."/>
            <person name="Priest M."/>
            <person name="Young S.K."/>
            <person name="Wortman J."/>
            <person name="Nusbaum C."/>
            <person name="Birren B."/>
        </authorList>
    </citation>
    <scope>NUCLEOTIDE SEQUENCE [LARGE SCALE GENOMIC DNA]</scope>
    <source>
        <strain evidence="1 2">CBS 271.37</strain>
    </source>
</reference>